<dbReference type="PROSITE" id="PS51257">
    <property type="entry name" value="PROKAR_LIPOPROTEIN"/>
    <property type="match status" value="1"/>
</dbReference>
<evidence type="ECO:0000256" key="1">
    <source>
        <dbReference type="SAM" id="SignalP"/>
    </source>
</evidence>
<feature type="signal peptide" evidence="1">
    <location>
        <begin position="1"/>
        <end position="24"/>
    </location>
</feature>
<protein>
    <submittedName>
        <fullName evidence="2">ABC transporter substrate-binding protein</fullName>
    </submittedName>
</protein>
<name>A0ABU7P313_9ACTN</name>
<keyword evidence="1" id="KW-0732">Signal</keyword>
<dbReference type="Proteomes" id="UP001307760">
    <property type="component" value="Unassembled WGS sequence"/>
</dbReference>
<reference evidence="2 3" key="1">
    <citation type="submission" date="2023-12" db="EMBL/GenBank/DDBJ databases">
        <title>30 novel species of actinomycetes from the DSMZ collection.</title>
        <authorList>
            <person name="Nouioui I."/>
        </authorList>
    </citation>
    <scope>NUCLEOTIDE SEQUENCE [LARGE SCALE GENOMIC DNA]</scope>
    <source>
        <strain evidence="2 3">DSM 41528</strain>
    </source>
</reference>
<accession>A0ABU7P313</accession>
<proteinExistence type="predicted"/>
<evidence type="ECO:0000313" key="2">
    <source>
        <dbReference type="EMBL" id="MEE4425532.1"/>
    </source>
</evidence>
<sequence>MTARSIRGAAAAALVTALSLTAAACSNPDSPKGGGSGAGSTSAVVGIAYEPDSLSPLLGYGKDGNSKIFDGLLALDEELKL</sequence>
<dbReference type="EMBL" id="JAZBJP010000111">
    <property type="protein sequence ID" value="MEE4425532.1"/>
    <property type="molecule type" value="Genomic_DNA"/>
</dbReference>
<organism evidence="2 3">
    <name type="scientific">Streptomyces bugieae</name>
    <dbReference type="NCBI Taxonomy" id="3098223"/>
    <lineage>
        <taxon>Bacteria</taxon>
        <taxon>Bacillati</taxon>
        <taxon>Actinomycetota</taxon>
        <taxon>Actinomycetes</taxon>
        <taxon>Kitasatosporales</taxon>
        <taxon>Streptomycetaceae</taxon>
        <taxon>Streptomyces</taxon>
    </lineage>
</organism>
<feature type="non-terminal residue" evidence="2">
    <location>
        <position position="81"/>
    </location>
</feature>
<evidence type="ECO:0000313" key="3">
    <source>
        <dbReference type="Proteomes" id="UP001307760"/>
    </source>
</evidence>
<gene>
    <name evidence="2" type="ORF">V2J85_40440</name>
</gene>
<feature type="chain" id="PRO_5047260072" evidence="1">
    <location>
        <begin position="25"/>
        <end position="81"/>
    </location>
</feature>
<keyword evidence="3" id="KW-1185">Reference proteome</keyword>
<comment type="caution">
    <text evidence="2">The sequence shown here is derived from an EMBL/GenBank/DDBJ whole genome shotgun (WGS) entry which is preliminary data.</text>
</comment>